<evidence type="ECO:0000313" key="5">
    <source>
        <dbReference type="Proteomes" id="UP000325218"/>
    </source>
</evidence>
<dbReference type="EMBL" id="VSDO01000001">
    <property type="protein sequence ID" value="TYA15164.1"/>
    <property type="molecule type" value="Genomic_DNA"/>
</dbReference>
<dbReference type="Gene3D" id="3.40.50.720">
    <property type="entry name" value="NAD(P)-binding Rossmann-like Domain"/>
    <property type="match status" value="1"/>
</dbReference>
<evidence type="ECO:0000313" key="4">
    <source>
        <dbReference type="EMBL" id="TYA15164.1"/>
    </source>
</evidence>
<dbReference type="OrthoDB" id="9801773at2"/>
<dbReference type="InterPro" id="IPR010099">
    <property type="entry name" value="SDR39U1"/>
</dbReference>
<name>A0A5D0D0Q3_9BACL</name>
<comment type="similarity">
    <text evidence="1">Belongs to the NAD(P)-dependent epimerase/dehydratase family. SDR39U1 subfamily.</text>
</comment>
<dbReference type="PANTHER" id="PTHR11092">
    <property type="entry name" value="SUGAR NUCLEOTIDE EPIMERASE RELATED"/>
    <property type="match status" value="1"/>
</dbReference>
<dbReference type="Pfam" id="PF08338">
    <property type="entry name" value="DUF1731"/>
    <property type="match status" value="1"/>
</dbReference>
<dbReference type="NCBIfam" id="TIGR01777">
    <property type="entry name" value="yfcH"/>
    <property type="match status" value="1"/>
</dbReference>
<gene>
    <name evidence="4" type="ORF">FRY98_05795</name>
</gene>
<dbReference type="InterPro" id="IPR013549">
    <property type="entry name" value="DUF1731"/>
</dbReference>
<dbReference type="Proteomes" id="UP000325218">
    <property type="component" value="Unassembled WGS sequence"/>
</dbReference>
<proteinExistence type="inferred from homology"/>
<dbReference type="InterPro" id="IPR036291">
    <property type="entry name" value="NAD(P)-bd_dom_sf"/>
</dbReference>
<dbReference type="PANTHER" id="PTHR11092:SF0">
    <property type="entry name" value="EPIMERASE FAMILY PROTEIN SDR39U1"/>
    <property type="match status" value="1"/>
</dbReference>
<feature type="domain" description="NAD-dependent epimerase/dehydratase" evidence="2">
    <location>
        <begin position="3"/>
        <end position="222"/>
    </location>
</feature>
<sequence length="303" mass="32765">MKIAIFGGTGFIGRALAAYLVREGSEVVVVSRKSGNRGSHSVASGLIHCTWSELERDLSPLSDVQAIVNLAGASLNQRWTPKARRIILESRLTTTRKVAQFAAALSPGPEVVVQASAVGIYGTSLTGEFTEAAQRTEGNGDFLWEVTERWEAAAKQGFPDRRLILLRTGVVLGNDGGAYPLMRLPFRLGLGGKVGTGRQWVPWIHLNDLIRLIDFCLKNPAMAGPVNAVSPFPVTNEQFSAVLGRVHRTPSWFPVPAFLLKLLLGDRSMLLLEGQKVIPAAALEAGFQFIHPGLQEALADLHA</sequence>
<dbReference type="AlphaFoldDB" id="A0A5D0D0Q3"/>
<evidence type="ECO:0000256" key="1">
    <source>
        <dbReference type="ARBA" id="ARBA00009353"/>
    </source>
</evidence>
<dbReference type="Pfam" id="PF01370">
    <property type="entry name" value="Epimerase"/>
    <property type="match status" value="1"/>
</dbReference>
<evidence type="ECO:0000259" key="3">
    <source>
        <dbReference type="Pfam" id="PF08338"/>
    </source>
</evidence>
<accession>A0A5D0D0Q3</accession>
<comment type="caution">
    <text evidence="4">The sequence shown here is derived from an EMBL/GenBank/DDBJ whole genome shotgun (WGS) entry which is preliminary data.</text>
</comment>
<protein>
    <submittedName>
        <fullName evidence="4">TIGR01777 family protein</fullName>
    </submittedName>
</protein>
<evidence type="ECO:0000259" key="2">
    <source>
        <dbReference type="Pfam" id="PF01370"/>
    </source>
</evidence>
<reference evidence="4 5" key="1">
    <citation type="submission" date="2019-08" db="EMBL/GenBank/DDBJ databases">
        <title>Genome sequencing of Paenibacillus faecis DSM 23593(T).</title>
        <authorList>
            <person name="Kook J.-K."/>
            <person name="Park S.-N."/>
            <person name="Lim Y.K."/>
        </authorList>
    </citation>
    <scope>NUCLEOTIDE SEQUENCE [LARGE SCALE GENOMIC DNA]</scope>
    <source>
        <strain evidence="4 5">DSM 23593</strain>
    </source>
</reference>
<dbReference type="InterPro" id="IPR001509">
    <property type="entry name" value="Epimerase_deHydtase"/>
</dbReference>
<keyword evidence="5" id="KW-1185">Reference proteome</keyword>
<dbReference type="RefSeq" id="WP_148450755.1">
    <property type="nucleotide sequence ID" value="NZ_VSDO01000001.1"/>
</dbReference>
<organism evidence="4 5">
    <name type="scientific">Paenibacillus faecis</name>
    <dbReference type="NCBI Taxonomy" id="862114"/>
    <lineage>
        <taxon>Bacteria</taxon>
        <taxon>Bacillati</taxon>
        <taxon>Bacillota</taxon>
        <taxon>Bacilli</taxon>
        <taxon>Bacillales</taxon>
        <taxon>Paenibacillaceae</taxon>
        <taxon>Paenibacillus</taxon>
    </lineage>
</organism>
<dbReference type="SUPFAM" id="SSF51735">
    <property type="entry name" value="NAD(P)-binding Rossmann-fold domains"/>
    <property type="match status" value="1"/>
</dbReference>
<feature type="domain" description="DUF1731" evidence="3">
    <location>
        <begin position="255"/>
        <end position="301"/>
    </location>
</feature>